<evidence type="ECO:0000313" key="2">
    <source>
        <dbReference type="Proteomes" id="UP000281118"/>
    </source>
</evidence>
<dbReference type="Proteomes" id="UP000281118">
    <property type="component" value="Unassembled WGS sequence"/>
</dbReference>
<accession>A0A3S1A6W0</accession>
<dbReference type="RefSeq" id="WP_126025144.1">
    <property type="nucleotide sequence ID" value="NZ_RXFT01000017.1"/>
</dbReference>
<dbReference type="InterPro" id="IPR052341">
    <property type="entry name" value="LOG_family_nucleotidases"/>
</dbReference>
<dbReference type="AlphaFoldDB" id="A0A3S1A6W0"/>
<dbReference type="PANTHER" id="PTHR43393:SF3">
    <property type="entry name" value="LYSINE DECARBOXYLASE-LIKE PROTEIN"/>
    <property type="match status" value="1"/>
</dbReference>
<sequence>MKIEVRNAAELAAWLALPGPAVIQDLDLTAASAEIAKRDLAGCAFLGCVMTPGLAKAAGEAHCLVLPPIKASDEAPFNPYSVSMYTPGELYDGYDPDDADTYDKYFDRKVYLSYMSLGPPAELKPVAADVLLLRRMHDATIATALDSFVKGTQGRIVAIMGGHDRARNDALYLDVALLALELTRKNYIIATGGGPGLMEAANLGAYAAGFADPEAVVKASVELLKTAPTYKDANWLKVGYQVWKELGKPVDLEKSRNLGIPTWFYGHEPPNLFATDIAKYFENSVREEGLLAIAHSGVLFAEGNGGTVQEIFQDACQNYYRTYAQLKSPMVLLGTAYWNSAYSDYSNPADRRRPVYPVLKKLAFEKGFADYVHITDSTADAIDFIVKHPAVKA</sequence>
<dbReference type="OrthoDB" id="9801098at2"/>
<dbReference type="GO" id="GO:0005829">
    <property type="term" value="C:cytosol"/>
    <property type="evidence" value="ECO:0007669"/>
    <property type="project" value="TreeGrafter"/>
</dbReference>
<name>A0A3S1A6W0_9BURK</name>
<comment type="caution">
    <text evidence="1">The sequence shown here is derived from an EMBL/GenBank/DDBJ whole genome shotgun (WGS) entry which is preliminary data.</text>
</comment>
<dbReference type="EMBL" id="RXFT01000017">
    <property type="protein sequence ID" value="RUR71061.1"/>
    <property type="molecule type" value="Genomic_DNA"/>
</dbReference>
<reference evidence="1 2" key="1">
    <citation type="submission" date="2018-12" db="EMBL/GenBank/DDBJ databases">
        <title>The genome sequences of Variovorax guangxiensis DSM 27352.</title>
        <authorList>
            <person name="Gao J."/>
            <person name="Sun J."/>
        </authorList>
    </citation>
    <scope>NUCLEOTIDE SEQUENCE [LARGE SCALE GENOMIC DNA]</scope>
    <source>
        <strain evidence="1 2">DSM 27352</strain>
    </source>
</reference>
<protein>
    <recommendedName>
        <fullName evidence="3">Rossmann fold nucleotide-binding protein</fullName>
    </recommendedName>
</protein>
<proteinExistence type="predicted"/>
<dbReference type="Gene3D" id="3.40.50.450">
    <property type="match status" value="1"/>
</dbReference>
<evidence type="ECO:0000313" key="1">
    <source>
        <dbReference type="EMBL" id="RUR71061.1"/>
    </source>
</evidence>
<dbReference type="PANTHER" id="PTHR43393">
    <property type="entry name" value="CYTOKININ RIBOSIDE 5'-MONOPHOSPHATE PHOSPHORIBOHYDROLASE"/>
    <property type="match status" value="1"/>
</dbReference>
<evidence type="ECO:0008006" key="3">
    <source>
        <dbReference type="Google" id="ProtNLM"/>
    </source>
</evidence>
<gene>
    <name evidence="1" type="ORF">EJP67_28805</name>
</gene>
<dbReference type="SUPFAM" id="SSF102405">
    <property type="entry name" value="MCP/YpsA-like"/>
    <property type="match status" value="1"/>
</dbReference>
<organism evidence="1 2">
    <name type="scientific">Variovorax guangxiensis</name>
    <dbReference type="NCBI Taxonomy" id="1775474"/>
    <lineage>
        <taxon>Bacteria</taxon>
        <taxon>Pseudomonadati</taxon>
        <taxon>Pseudomonadota</taxon>
        <taxon>Betaproteobacteria</taxon>
        <taxon>Burkholderiales</taxon>
        <taxon>Comamonadaceae</taxon>
        <taxon>Variovorax</taxon>
    </lineage>
</organism>